<evidence type="ECO:0000313" key="3">
    <source>
        <dbReference type="Proteomes" id="UP000193942"/>
    </source>
</evidence>
<sequence length="129" mass="14750">MSECHKTGLQYIIVHQSEILASILSELMKKYPDLQGQYDYDEEEKELYMPDVGTQEDFSKLLSPLAIHILSVHNNGQPYIGFEFSCSWDIEHDFGVMMLYDCVVKLGGADTSFLTWIAEEDFGKKVTVD</sequence>
<feature type="domain" description="DUF6985" evidence="1">
    <location>
        <begin position="8"/>
        <end position="111"/>
    </location>
</feature>
<dbReference type="AlphaFoldDB" id="A0A1X3J594"/>
<dbReference type="Proteomes" id="UP000193942">
    <property type="component" value="Unassembled WGS sequence"/>
</dbReference>
<comment type="caution">
    <text evidence="2">The sequence shown here is derived from an EMBL/GenBank/DDBJ whole genome shotgun (WGS) entry which is preliminary data.</text>
</comment>
<gene>
    <name evidence="2" type="ORF">ECXG_04632</name>
</gene>
<dbReference type="EMBL" id="ADIZ01000009">
    <property type="protein sequence ID" value="OSK96412.1"/>
    <property type="molecule type" value="Genomic_DNA"/>
</dbReference>
<dbReference type="RefSeq" id="WP_001672801.1">
    <property type="nucleotide sequence ID" value="NZ_ADIZ01000009.1"/>
</dbReference>
<evidence type="ECO:0000259" key="1">
    <source>
        <dbReference type="Pfam" id="PF22481"/>
    </source>
</evidence>
<proteinExistence type="predicted"/>
<dbReference type="InterPro" id="IPR054254">
    <property type="entry name" value="DUF6985"/>
</dbReference>
<dbReference type="Pfam" id="PF22481">
    <property type="entry name" value="DUF6985"/>
    <property type="match status" value="1"/>
</dbReference>
<evidence type="ECO:0000313" key="2">
    <source>
        <dbReference type="EMBL" id="OSK96412.1"/>
    </source>
</evidence>
<accession>A0A1X3J594</accession>
<organism evidence="2 3">
    <name type="scientific">Escherichia coli TA447</name>
    <dbReference type="NCBI Taxonomy" id="656447"/>
    <lineage>
        <taxon>Bacteria</taxon>
        <taxon>Pseudomonadati</taxon>
        <taxon>Pseudomonadota</taxon>
        <taxon>Gammaproteobacteria</taxon>
        <taxon>Enterobacterales</taxon>
        <taxon>Enterobacteriaceae</taxon>
        <taxon>Escherichia</taxon>
    </lineage>
</organism>
<name>A0A1X3J594_ECOLX</name>
<reference evidence="2 3" key="1">
    <citation type="submission" date="2010-04" db="EMBL/GenBank/DDBJ databases">
        <title>The Genome Sequence of Escherichia coli TA447.</title>
        <authorList>
            <consortium name="The Broad Institute Genome Sequencing Platform"/>
            <consortium name="The Broad Institute Genome Sequencing Center for Infectious Disease"/>
            <person name="Feldgarden M."/>
            <person name="Gordon D.M."/>
            <person name="Johnson J.R."/>
            <person name="Johnston B.D."/>
            <person name="Young S."/>
            <person name="Zeng Q."/>
            <person name="Koehrsen M."/>
            <person name="Alvarado L."/>
            <person name="Berlin A.M."/>
            <person name="Borenstein D."/>
            <person name="Chapman S.B."/>
            <person name="Chen Z."/>
            <person name="Engels R."/>
            <person name="Freedman E."/>
            <person name="Gellesch M."/>
            <person name="Goldberg J."/>
            <person name="Griggs A."/>
            <person name="Gujja S."/>
            <person name="Heilman E.R."/>
            <person name="Heiman D.I."/>
            <person name="Hepburn T.A."/>
            <person name="Howarth C."/>
            <person name="Jen D."/>
            <person name="Larson L."/>
            <person name="Mehta T."/>
            <person name="Park D."/>
            <person name="Pearson M."/>
            <person name="Richards J."/>
            <person name="Roberts A."/>
            <person name="Saif S."/>
            <person name="Shea T.D."/>
            <person name="Shenoy N."/>
            <person name="Sisk P."/>
            <person name="Stolte C."/>
            <person name="Sykes S.N."/>
            <person name="Walk T."/>
            <person name="White J."/>
            <person name="Yandava C."/>
            <person name="Haas B."/>
            <person name="Henn M.R."/>
            <person name="Nusbaum C."/>
            <person name="Birren B."/>
        </authorList>
    </citation>
    <scope>NUCLEOTIDE SEQUENCE [LARGE SCALE GENOMIC DNA]</scope>
    <source>
        <strain evidence="2 3">TA447</strain>
    </source>
</reference>
<protein>
    <recommendedName>
        <fullName evidence="1">DUF6985 domain-containing protein</fullName>
    </recommendedName>
</protein>